<proteinExistence type="predicted"/>
<dbReference type="Proteomes" id="UP000005940">
    <property type="component" value="Chromosome"/>
</dbReference>
<reference evidence="1 2" key="1">
    <citation type="journal article" date="2012" name="J. Bacteriol.">
        <title>Draft genome of Streptomyces tsukubaensis NRRL 18488, the producer of the clinically important immunosuppressant tacrolimus (FK506).</title>
        <authorList>
            <person name="Barreiro C."/>
            <person name="Prieto C."/>
            <person name="Sola-Landa A."/>
            <person name="Solera E."/>
            <person name="Martinez-Castro M."/>
            <person name="Perez-Redondo R."/>
            <person name="Garcia-Estrada C."/>
            <person name="Aparicio J.F."/>
            <person name="Fernandez-Martinez L.T."/>
            <person name="Santos-Aberturas J."/>
            <person name="Salehi-Najafabadi Z."/>
            <person name="Rodriguez-Garcia A."/>
            <person name="Tauch A."/>
            <person name="Martin J.F."/>
        </authorList>
    </citation>
    <scope>NUCLEOTIDE SEQUENCE [LARGE SCALE GENOMIC DNA]</scope>
    <source>
        <strain evidence="2">DSM 42081 / NBRC 108919 / NRRL 18488 / 9993</strain>
    </source>
</reference>
<name>I2MXZ1_STRT9</name>
<accession>I2MXZ1</accession>
<dbReference type="EMBL" id="CP029159">
    <property type="protein sequence ID" value="QKM69894.1"/>
    <property type="molecule type" value="Genomic_DNA"/>
</dbReference>
<dbReference type="RefSeq" id="WP_006349401.1">
    <property type="nucleotide sequence ID" value="NZ_CP029159.1"/>
</dbReference>
<evidence type="ECO:0000313" key="2">
    <source>
        <dbReference type="Proteomes" id="UP000005940"/>
    </source>
</evidence>
<sequence length="182" mass="19379">MSVEQSEERQTAGPTAVELFYRPGQADAIGAVRARNTAVTSQARRFADAVVALVLVGAGALLLRAGEYLPVGAGLIVAGLTVGLLIPLQPWLVGRQLGAALKVYGETRAVVDTTGVRFVASGIDQSFAWHAWPRYKETPELFVLLSADRKSLGVALLPKRGILGEDGEARLRAVLDECSLRT</sequence>
<keyword evidence="2" id="KW-1185">Reference proteome</keyword>
<organism evidence="1 2">
    <name type="scientific">Streptomyces tsukubensis (strain DSM 42081 / NBRC 108919 / NRRL 18488 / 9993)</name>
    <dbReference type="NCBI Taxonomy" id="1114943"/>
    <lineage>
        <taxon>Bacteria</taxon>
        <taxon>Bacillati</taxon>
        <taxon>Actinomycetota</taxon>
        <taxon>Actinomycetes</taxon>
        <taxon>Kitasatosporales</taxon>
        <taxon>Streptomycetaceae</taxon>
        <taxon>Streptomyces</taxon>
    </lineage>
</organism>
<evidence type="ECO:0008006" key="3">
    <source>
        <dbReference type="Google" id="ProtNLM"/>
    </source>
</evidence>
<dbReference type="AlphaFoldDB" id="I2MXZ1"/>
<protein>
    <recommendedName>
        <fullName evidence="3">YcxB-like protein domain-containing protein</fullName>
    </recommendedName>
</protein>
<evidence type="ECO:0000313" key="1">
    <source>
        <dbReference type="EMBL" id="QKM69894.1"/>
    </source>
</evidence>
<gene>
    <name evidence="1" type="ORF">STSU_024855</name>
</gene>